<dbReference type="NCBIfam" id="TIGR00385">
    <property type="entry name" value="dsbE"/>
    <property type="match status" value="1"/>
</dbReference>
<dbReference type="EMBL" id="JAFNAA010000016">
    <property type="protein sequence ID" value="MBO1109261.1"/>
    <property type="molecule type" value="Genomic_DNA"/>
</dbReference>
<evidence type="ECO:0000259" key="8">
    <source>
        <dbReference type="PROSITE" id="PS51352"/>
    </source>
</evidence>
<dbReference type="PANTHER" id="PTHR42852:SF6">
    <property type="entry name" value="THIOL:DISULFIDE INTERCHANGE PROTEIN DSBE"/>
    <property type="match status" value="1"/>
</dbReference>
<organism evidence="9 10">
    <name type="scientific">Plesiomonas shigelloides</name>
    <name type="common">Aeromonas shigelloides</name>
    <dbReference type="NCBI Taxonomy" id="703"/>
    <lineage>
        <taxon>Bacteria</taxon>
        <taxon>Pseudomonadati</taxon>
        <taxon>Pseudomonadota</taxon>
        <taxon>Gammaproteobacteria</taxon>
        <taxon>Enterobacterales</taxon>
        <taxon>Enterobacteriaceae</taxon>
        <taxon>Plesiomonas</taxon>
    </lineage>
</organism>
<keyword evidence="4" id="KW-0201">Cytochrome c-type biogenesis</keyword>
<accession>A0A8I1W8L0</accession>
<evidence type="ECO:0000256" key="1">
    <source>
        <dbReference type="ARBA" id="ARBA00004383"/>
    </source>
</evidence>
<evidence type="ECO:0000313" key="9">
    <source>
        <dbReference type="EMBL" id="MBO1109261.1"/>
    </source>
</evidence>
<dbReference type="GO" id="GO:0030288">
    <property type="term" value="C:outer membrane-bounded periplasmic space"/>
    <property type="evidence" value="ECO:0007669"/>
    <property type="project" value="InterPro"/>
</dbReference>
<dbReference type="Proteomes" id="UP000664658">
    <property type="component" value="Unassembled WGS sequence"/>
</dbReference>
<evidence type="ECO:0000256" key="4">
    <source>
        <dbReference type="ARBA" id="ARBA00022748"/>
    </source>
</evidence>
<keyword evidence="5" id="KW-1015">Disulfide bond</keyword>
<dbReference type="PANTHER" id="PTHR42852">
    <property type="entry name" value="THIOL:DISULFIDE INTERCHANGE PROTEIN DSBE"/>
    <property type="match status" value="1"/>
</dbReference>
<evidence type="ECO:0000256" key="2">
    <source>
        <dbReference type="ARBA" id="ARBA00007758"/>
    </source>
</evidence>
<protein>
    <recommendedName>
        <fullName evidence="3">Thiol:disulfide interchange protein DsbE</fullName>
    </recommendedName>
    <alternativeName>
        <fullName evidence="7">Cytochrome c biogenesis protein CcmG</fullName>
    </alternativeName>
</protein>
<dbReference type="InterPro" id="IPR004799">
    <property type="entry name" value="Periplasmic_diS_OxRdtase_DsbE"/>
</dbReference>
<evidence type="ECO:0000256" key="3">
    <source>
        <dbReference type="ARBA" id="ARBA00013827"/>
    </source>
</evidence>
<comment type="caution">
    <text evidence="9">The sequence shown here is derived from an EMBL/GenBank/DDBJ whole genome shotgun (WGS) entry which is preliminary data.</text>
</comment>
<gene>
    <name evidence="9" type="ORF">J2R62_13745</name>
</gene>
<dbReference type="PROSITE" id="PS51352">
    <property type="entry name" value="THIOREDOXIN_2"/>
    <property type="match status" value="1"/>
</dbReference>
<dbReference type="InterPro" id="IPR013766">
    <property type="entry name" value="Thioredoxin_domain"/>
</dbReference>
<sequence length="177" mass="19277">MSGIKRWLPLLAGSLFLLLLLWALYPASSPVTKQASISTLPPLTLTTLNGESLTTDTLLGQPFLLNVWASWCTNCRKEHALLQTLSGQLPIIGLNYRDTPDAAKGWLNSVGDPYSRVIDDQQGQTALALGVIGTPESWLIGPHGEVLARYVGPLTSEIWQTQFLPPLSANRTKETAQ</sequence>
<comment type="subcellular location">
    <subcellularLocation>
        <location evidence="1">Cell inner membrane</location>
        <topology evidence="1">Single-pass membrane protein</topology>
        <orientation evidence="1">Periplasmic side</orientation>
    </subcellularLocation>
</comment>
<evidence type="ECO:0000256" key="7">
    <source>
        <dbReference type="ARBA" id="ARBA00032826"/>
    </source>
</evidence>
<feature type="domain" description="Thioredoxin" evidence="8">
    <location>
        <begin position="34"/>
        <end position="169"/>
    </location>
</feature>
<dbReference type="InterPro" id="IPR050553">
    <property type="entry name" value="Thioredoxin_ResA/DsbE_sf"/>
</dbReference>
<dbReference type="InterPro" id="IPR036249">
    <property type="entry name" value="Thioredoxin-like_sf"/>
</dbReference>
<dbReference type="SUPFAM" id="SSF52833">
    <property type="entry name" value="Thioredoxin-like"/>
    <property type="match status" value="1"/>
</dbReference>
<dbReference type="InterPro" id="IPR013740">
    <property type="entry name" value="Redoxin"/>
</dbReference>
<dbReference type="RefSeq" id="WP_207542459.1">
    <property type="nucleotide sequence ID" value="NZ_JAFNAA010000016.1"/>
</dbReference>
<reference evidence="9" key="1">
    <citation type="submission" date="2021-03" db="EMBL/GenBank/DDBJ databases">
        <title>Plesiomonas shigelloides zfcc0051, isolated from zebrafish feces.</title>
        <authorList>
            <person name="Vanderhoek Z."/>
            <person name="Gaulke C."/>
        </authorList>
    </citation>
    <scope>NUCLEOTIDE SEQUENCE</scope>
    <source>
        <strain evidence="9">Zfcc0051</strain>
    </source>
</reference>
<evidence type="ECO:0000256" key="5">
    <source>
        <dbReference type="ARBA" id="ARBA00023157"/>
    </source>
</evidence>
<dbReference type="GO" id="GO:0017004">
    <property type="term" value="P:cytochrome complex assembly"/>
    <property type="evidence" value="ECO:0007669"/>
    <property type="project" value="UniProtKB-KW"/>
</dbReference>
<comment type="similarity">
    <text evidence="2">Belongs to the thioredoxin family. DsbE subfamily.</text>
</comment>
<dbReference type="Gene3D" id="3.40.30.10">
    <property type="entry name" value="Glutaredoxin"/>
    <property type="match status" value="1"/>
</dbReference>
<dbReference type="GO" id="GO:0005886">
    <property type="term" value="C:plasma membrane"/>
    <property type="evidence" value="ECO:0007669"/>
    <property type="project" value="UniProtKB-SubCell"/>
</dbReference>
<evidence type="ECO:0000256" key="6">
    <source>
        <dbReference type="ARBA" id="ARBA00023284"/>
    </source>
</evidence>
<dbReference type="Pfam" id="PF08534">
    <property type="entry name" value="Redoxin"/>
    <property type="match status" value="1"/>
</dbReference>
<dbReference type="AlphaFoldDB" id="A0A8I1W8L0"/>
<keyword evidence="6" id="KW-0676">Redox-active center</keyword>
<proteinExistence type="inferred from homology"/>
<dbReference type="GO" id="GO:0015036">
    <property type="term" value="F:disulfide oxidoreductase activity"/>
    <property type="evidence" value="ECO:0007669"/>
    <property type="project" value="InterPro"/>
</dbReference>
<name>A0A8I1W8L0_PLESH</name>
<evidence type="ECO:0000313" key="10">
    <source>
        <dbReference type="Proteomes" id="UP000664658"/>
    </source>
</evidence>